<dbReference type="EMBL" id="JBHUIV010000025">
    <property type="protein sequence ID" value="MFD2203497.1"/>
    <property type="molecule type" value="Genomic_DNA"/>
</dbReference>
<name>A0ABW5BBI9_9BACT</name>
<reference evidence="2" key="1">
    <citation type="journal article" date="2019" name="Int. J. Syst. Evol. Microbiol.">
        <title>The Global Catalogue of Microorganisms (GCM) 10K type strain sequencing project: providing services to taxonomists for standard genome sequencing and annotation.</title>
        <authorList>
            <consortium name="The Broad Institute Genomics Platform"/>
            <consortium name="The Broad Institute Genome Sequencing Center for Infectious Disease"/>
            <person name="Wu L."/>
            <person name="Ma J."/>
        </authorList>
    </citation>
    <scope>NUCLEOTIDE SEQUENCE [LARGE SCALE GENOMIC DNA]</scope>
    <source>
        <strain evidence="2">KCTC 19812</strain>
    </source>
</reference>
<proteinExistence type="predicted"/>
<organism evidence="1 2">
    <name type="scientific">Shivajiella indica</name>
    <dbReference type="NCBI Taxonomy" id="872115"/>
    <lineage>
        <taxon>Bacteria</taxon>
        <taxon>Pseudomonadati</taxon>
        <taxon>Bacteroidota</taxon>
        <taxon>Cytophagia</taxon>
        <taxon>Cytophagales</taxon>
        <taxon>Cyclobacteriaceae</taxon>
        <taxon>Shivajiella</taxon>
    </lineage>
</organism>
<comment type="caution">
    <text evidence="1">The sequence shown here is derived from an EMBL/GenBank/DDBJ whole genome shotgun (WGS) entry which is preliminary data.</text>
</comment>
<protein>
    <recommendedName>
        <fullName evidence="3">SGNH/GDSL hydrolase family protein</fullName>
    </recommendedName>
</protein>
<dbReference type="Proteomes" id="UP001597414">
    <property type="component" value="Unassembled WGS sequence"/>
</dbReference>
<evidence type="ECO:0000313" key="1">
    <source>
        <dbReference type="EMBL" id="MFD2203497.1"/>
    </source>
</evidence>
<evidence type="ECO:0000313" key="2">
    <source>
        <dbReference type="Proteomes" id="UP001597414"/>
    </source>
</evidence>
<evidence type="ECO:0008006" key="3">
    <source>
        <dbReference type="Google" id="ProtNLM"/>
    </source>
</evidence>
<accession>A0ABW5BBI9</accession>
<dbReference type="RefSeq" id="WP_380806016.1">
    <property type="nucleotide sequence ID" value="NZ_JBHUIV010000025.1"/>
</dbReference>
<keyword evidence="2" id="KW-1185">Reference proteome</keyword>
<gene>
    <name evidence="1" type="ORF">ACFSKV_18090</name>
</gene>
<sequence length="383" mass="44286">MREFVFKILGFGLLPLIFLLPPFYILNNSGESFVTKNSFDKLIQSNRKYLIGYFYDESNYEYLKWKEIQIREKLDVMVIGTSRVLQFREDMFTNASFFNAGTTKVIFNSISDYLPFLRSIGEDKYPKVLIIGLDQFMFNSFWDPLQGETSLETKIPYKAFPASSSLKNVYEDLLNGRIDLETLFPVKDEENIAILGLNANVNKMGYRKDGSMLYGKQIEKLMNGDSTAGDFGFKFSFQQIEDNEGIFKHGMEVNPRSLNELNKLLDFCKNNGIYVIAYLPPYADAVNAVLESSGNYQYMEQVMGSIEHSFEINGFELWNMRYLSTFGSNDDEMLDGFHGGAVTKLRMIIFLLENGSKLNEYTDLNILKNDLKNRKNRYLVYDY</sequence>